<dbReference type="GO" id="GO:0071555">
    <property type="term" value="P:cell wall organization"/>
    <property type="evidence" value="ECO:0007669"/>
    <property type="project" value="UniProtKB-KW"/>
</dbReference>
<keyword evidence="11" id="KW-0808">Transferase</keyword>
<evidence type="ECO:0000256" key="24">
    <source>
        <dbReference type="PIRSR" id="PIRSR605150-3"/>
    </source>
</evidence>
<evidence type="ECO:0000256" key="13">
    <source>
        <dbReference type="ARBA" id="ARBA00022723"/>
    </source>
</evidence>
<name>A0A8S9JDT9_BRACR</name>
<evidence type="ECO:0000256" key="2">
    <source>
        <dbReference type="ARBA" id="ARBA00001947"/>
    </source>
</evidence>
<evidence type="ECO:0000256" key="9">
    <source>
        <dbReference type="ARBA" id="ARBA00022574"/>
    </source>
</evidence>
<gene>
    <name evidence="27" type="ORF">F2Q68_00000140</name>
</gene>
<dbReference type="PANTHER" id="PTHR11227">
    <property type="entry name" value="WD-REPEAT PROTEIN INTERACTING WITH PHOSPHOINOSIDES WIPI -RELATED"/>
    <property type="match status" value="1"/>
</dbReference>
<dbReference type="Gene3D" id="3.90.550.10">
    <property type="entry name" value="Spore Coat Polysaccharide Biosynthesis Protein SpsA, Chain A"/>
    <property type="match status" value="1"/>
</dbReference>
<evidence type="ECO:0000256" key="6">
    <source>
        <dbReference type="ARBA" id="ARBA00007548"/>
    </source>
</evidence>
<evidence type="ECO:0000256" key="7">
    <source>
        <dbReference type="ARBA" id="ARBA00012539"/>
    </source>
</evidence>
<dbReference type="InterPro" id="IPR048720">
    <property type="entry name" value="PROPPIN"/>
</dbReference>
<comment type="cofactor">
    <cofactor evidence="2">
        <name>Zn(2+)</name>
        <dbReference type="ChEBI" id="CHEBI:29105"/>
    </cofactor>
</comment>
<keyword evidence="15" id="KW-0863">Zinc-finger</keyword>
<dbReference type="SMART" id="SM00320">
    <property type="entry name" value="WD40"/>
    <property type="match status" value="4"/>
</dbReference>
<keyword evidence="14" id="KW-0677">Repeat</keyword>
<feature type="binding site" evidence="23">
    <location>
        <position position="144"/>
    </location>
    <ligand>
        <name>UDP-alpha-D-glucose</name>
        <dbReference type="ChEBI" id="CHEBI:58885"/>
    </ligand>
</feature>
<evidence type="ECO:0000256" key="17">
    <source>
        <dbReference type="ARBA" id="ARBA00022916"/>
    </source>
</evidence>
<keyword evidence="13" id="KW-0479">Metal-binding</keyword>
<proteinExistence type="inferred from homology"/>
<evidence type="ECO:0000256" key="3">
    <source>
        <dbReference type="ARBA" id="ARBA00004623"/>
    </source>
</evidence>
<comment type="similarity">
    <text evidence="6">Belongs to the glycosyltransferase 2 family. Plant cellulose synthase subfamily.</text>
</comment>
<feature type="binding site" evidence="23">
    <location>
        <position position="321"/>
    </location>
    <ligand>
        <name>UDP-alpha-D-glucose</name>
        <dbReference type="ChEBI" id="CHEBI:58885"/>
    </ligand>
</feature>
<keyword evidence="16" id="KW-0862">Zinc</keyword>
<organism evidence="27 28">
    <name type="scientific">Brassica cretica</name>
    <name type="common">Mustard</name>
    <dbReference type="NCBI Taxonomy" id="69181"/>
    <lineage>
        <taxon>Eukaryota</taxon>
        <taxon>Viridiplantae</taxon>
        <taxon>Streptophyta</taxon>
        <taxon>Embryophyta</taxon>
        <taxon>Tracheophyta</taxon>
        <taxon>Spermatophyta</taxon>
        <taxon>Magnoliopsida</taxon>
        <taxon>eudicotyledons</taxon>
        <taxon>Gunneridae</taxon>
        <taxon>Pentapetalae</taxon>
        <taxon>rosids</taxon>
        <taxon>malvids</taxon>
        <taxon>Brassicales</taxon>
        <taxon>Brassicaceae</taxon>
        <taxon>Brassiceae</taxon>
        <taxon>Brassica</taxon>
    </lineage>
</organism>
<evidence type="ECO:0000256" key="23">
    <source>
        <dbReference type="PIRSR" id="PIRSR605150-2"/>
    </source>
</evidence>
<reference evidence="27" key="1">
    <citation type="submission" date="2019-12" db="EMBL/GenBank/DDBJ databases">
        <title>Genome sequencing and annotation of Brassica cretica.</title>
        <authorList>
            <person name="Studholme D.J."/>
            <person name="Sarris P.F."/>
        </authorList>
    </citation>
    <scope>NUCLEOTIDE SEQUENCE</scope>
    <source>
        <strain evidence="27">PFS-001/15</strain>
        <tissue evidence="27">Leaf</tissue>
    </source>
</reference>
<dbReference type="EMBL" id="QGKW02001660">
    <property type="protein sequence ID" value="KAF2579447.1"/>
    <property type="molecule type" value="Genomic_DNA"/>
</dbReference>
<evidence type="ECO:0000256" key="11">
    <source>
        <dbReference type="ARBA" id="ARBA00022679"/>
    </source>
</evidence>
<keyword evidence="19 26" id="KW-0472">Membrane</keyword>
<feature type="transmembrane region" description="Helical" evidence="26">
    <location>
        <begin position="59"/>
        <end position="78"/>
    </location>
</feature>
<evidence type="ECO:0000256" key="16">
    <source>
        <dbReference type="ARBA" id="ARBA00022833"/>
    </source>
</evidence>
<dbReference type="Pfam" id="PF03552">
    <property type="entry name" value="Cellulose_synt"/>
    <property type="match status" value="1"/>
</dbReference>
<feature type="transmembrane region" description="Helical" evidence="26">
    <location>
        <begin position="85"/>
        <end position="105"/>
    </location>
</feature>
<evidence type="ECO:0000256" key="8">
    <source>
        <dbReference type="ARBA" id="ARBA00022475"/>
    </source>
</evidence>
<keyword evidence="18 26" id="KW-1133">Transmembrane helix</keyword>
<feature type="binding site" evidence="23">
    <location>
        <position position="151"/>
    </location>
    <ligand>
        <name>UDP-alpha-D-glucose</name>
        <dbReference type="ChEBI" id="CHEBI:58885"/>
    </ligand>
</feature>
<evidence type="ECO:0000256" key="26">
    <source>
        <dbReference type="SAM" id="Phobius"/>
    </source>
</evidence>
<dbReference type="FunFam" id="3.90.550.10:FF:000009">
    <property type="entry name" value="Cellulose synthase"/>
    <property type="match status" value="1"/>
</dbReference>
<dbReference type="GO" id="GO:0016760">
    <property type="term" value="F:cellulose synthase (UDP-forming) activity"/>
    <property type="evidence" value="ECO:0007669"/>
    <property type="project" value="UniProtKB-EC"/>
</dbReference>
<keyword evidence="9" id="KW-0853">WD repeat</keyword>
<keyword evidence="12 26" id="KW-0812">Transmembrane</keyword>
<dbReference type="SUPFAM" id="SSF69322">
    <property type="entry name" value="Tricorn protease domain 2"/>
    <property type="match status" value="1"/>
</dbReference>
<feature type="binding site" evidence="23">
    <location>
        <position position="180"/>
    </location>
    <ligand>
        <name>UDP-alpha-D-glucose</name>
        <dbReference type="ChEBI" id="CHEBI:58885"/>
    </ligand>
</feature>
<keyword evidence="17" id="KW-0135">Cellulose biosynthesis</keyword>
<keyword evidence="10" id="KW-0328">Glycosyltransferase</keyword>
<evidence type="ECO:0000256" key="15">
    <source>
        <dbReference type="ARBA" id="ARBA00022771"/>
    </source>
</evidence>
<keyword evidence="20" id="KW-0464">Manganese</keyword>
<protein>
    <recommendedName>
        <fullName evidence="7">cellulose synthase (UDP-forming)</fullName>
        <ecNumber evidence="7">2.4.1.12</ecNumber>
    </recommendedName>
</protein>
<dbReference type="InterPro" id="IPR015943">
    <property type="entry name" value="WD40/YVTN_repeat-like_dom_sf"/>
</dbReference>
<evidence type="ECO:0000256" key="12">
    <source>
        <dbReference type="ARBA" id="ARBA00022692"/>
    </source>
</evidence>
<feature type="binding site" evidence="23">
    <location>
        <position position="150"/>
    </location>
    <ligand>
        <name>UDP-alpha-D-glucose</name>
        <dbReference type="ChEBI" id="CHEBI:58885"/>
    </ligand>
</feature>
<keyword evidence="8" id="KW-1003">Cell membrane</keyword>
<evidence type="ECO:0000256" key="22">
    <source>
        <dbReference type="ARBA" id="ARBA00048682"/>
    </source>
</evidence>
<dbReference type="EC" id="2.4.1.12" evidence="7"/>
<dbReference type="GO" id="GO:0005886">
    <property type="term" value="C:plasma membrane"/>
    <property type="evidence" value="ECO:0007669"/>
    <property type="project" value="UniProtKB-SubCell"/>
</dbReference>
<dbReference type="FunFam" id="2.130.10.10:FF:001083">
    <property type="entry name" value="Autophagy-related protein 18a isoform A"/>
    <property type="match status" value="2"/>
</dbReference>
<evidence type="ECO:0000256" key="18">
    <source>
        <dbReference type="ARBA" id="ARBA00022989"/>
    </source>
</evidence>
<evidence type="ECO:0000313" key="27">
    <source>
        <dbReference type="EMBL" id="KAF2579447.1"/>
    </source>
</evidence>
<evidence type="ECO:0000256" key="21">
    <source>
        <dbReference type="ARBA" id="ARBA00023316"/>
    </source>
</evidence>
<sequence length="1213" mass="135854">MKQEKNNGGPVSTQAASERGGGDIDASTDILADEALLNDEARQPLSRKVSIPSSRINPYRMVIMLRLVILCLFLHYRITNPVPNAFTLWLISVICEIWFAFSWILDQFPKWFPVNRETYLDRLALRYDREGEPSQLAAVDIFVSTVDPLKEPPLVTANTVLSILAVDYPVDKVSCYVSDDGAAMLSFEALAETSEFARKWVPFCKKYSIEPRAPEWYFAAKIDYLKDKVQTSFVKDRRAMKREYEEFKIRINALVSKALKCPEEGWVMQDGTPWPGNNTRDHPGMIQVFLGQNGGLDAEGNELPRLVYVSREKRPGFQHHKKAGAMNALVRVSAVLTNGPFILNLDCDHYINNSKALREAMCFLMDPNLGKQVCYVQFPQRFDGIDKNDRYANRNTVFFDINLRGLDGIQGPVYVGTGCFRLKKEEGMSSMIFSTVRGIGSFLKSKTCDTPIDEAAKGDTKVLSVSWNQDWSGFIVGTERGFNVYSCNPIKESISRETHKSGFKIVEMLFLSNLFALVGNGYSNSEYPPNKVFIWNDHTNSCFCELGFKSQVVAVKLRRKHIVVVLERSVYVYNFSNLKVQSIIETAVNPRGLCCVSQAEAKAVLACPGLHPGQVQVRDLKRNIVKVIKAHDSDVACMSLTLDGSLLATASTKGTLIRIFNSLDGTLLQEFRRGMERTEIYSVAISSNMKWVAASSEKGTLHVFHLRPDILSSPKDIDHASSLSLIRGILPMYSYGNERSFAQFSLPVSTKFIAGFGPENTVLLVGIDGSFRRCRFDGEGGQMVELEHKHFFSLTQTEDAVFRLKKEEGMSSMIFSTVRGIGSFLKSKTCDTPIDEAAKGDTKVLSVSWNQDWSGFIVGTERGFNVYSCNPIKESISRETHKSGFKIVEMLFLSNLFALVGNGYSNSEYPPNKVFIWNDHTNSCFCELGFKSQVVAVKLRRKHIVVVLERSVYVYNFTNLKVQSIIETAVNPRGLCCVSQAEAKAVLACPGLHPGQVQVRDLKRNIVKVIKAHDSDVACMSLTLDGSLLATASTKGTLIRIFNSLDGTLLQEFRRGMERTEIYSVAISSNMKWVAASSEKGTLHVFHLRPDILSSPKDIDHASSLSLMRGKTDHQECSFEEYYILFCPYIFLNINAGILPMYSYGNERSFAQFSLPVSTKFIVGFGPENTVLLVGIDGSFRRCRFDGEGGQMVELEHKHFFSLTQTEDAVVVM</sequence>
<dbReference type="GO" id="GO:0008270">
    <property type="term" value="F:zinc ion binding"/>
    <property type="evidence" value="ECO:0007669"/>
    <property type="project" value="UniProtKB-KW"/>
</dbReference>
<dbReference type="Proteomes" id="UP000712281">
    <property type="component" value="Unassembled WGS sequence"/>
</dbReference>
<dbReference type="InterPro" id="IPR005150">
    <property type="entry name" value="Cellulose_synth"/>
</dbReference>
<accession>A0A8S9JDT9</accession>
<dbReference type="InterPro" id="IPR029044">
    <property type="entry name" value="Nucleotide-diphossugar_trans"/>
</dbReference>
<dbReference type="Pfam" id="PF21032">
    <property type="entry name" value="PROPPIN"/>
    <property type="match status" value="2"/>
</dbReference>
<dbReference type="GO" id="GO:0034045">
    <property type="term" value="C:phagophore assembly site membrane"/>
    <property type="evidence" value="ECO:0007669"/>
    <property type="project" value="UniProtKB-SubCell"/>
</dbReference>
<dbReference type="InterPro" id="IPR001680">
    <property type="entry name" value="WD40_rpt"/>
</dbReference>
<evidence type="ECO:0000256" key="1">
    <source>
        <dbReference type="ARBA" id="ARBA00001936"/>
    </source>
</evidence>
<evidence type="ECO:0000256" key="25">
    <source>
        <dbReference type="SAM" id="MobiDB-lite"/>
    </source>
</evidence>
<comment type="cofactor">
    <cofactor evidence="1">
        <name>Mn(2+)</name>
        <dbReference type="ChEBI" id="CHEBI:29035"/>
    </cofactor>
</comment>
<comment type="catalytic activity">
    <reaction evidence="22">
        <text>[(1-&gt;4)-beta-D-glucosyl](n) + UDP-alpha-D-glucose = [(1-&gt;4)-beta-D-glucosyl](n+1) + UDP + H(+)</text>
        <dbReference type="Rhea" id="RHEA:19929"/>
        <dbReference type="Rhea" id="RHEA-COMP:10033"/>
        <dbReference type="Rhea" id="RHEA-COMP:10034"/>
        <dbReference type="ChEBI" id="CHEBI:15378"/>
        <dbReference type="ChEBI" id="CHEBI:18246"/>
        <dbReference type="ChEBI" id="CHEBI:58223"/>
        <dbReference type="ChEBI" id="CHEBI:58885"/>
        <dbReference type="EC" id="2.4.1.12"/>
    </reaction>
</comment>
<comment type="pathway">
    <text evidence="5">Glycan metabolism; plant cellulose biosynthesis.</text>
</comment>
<dbReference type="AlphaFoldDB" id="A0A8S9JDT9"/>
<dbReference type="GO" id="GO:0030244">
    <property type="term" value="P:cellulose biosynthetic process"/>
    <property type="evidence" value="ECO:0007669"/>
    <property type="project" value="UniProtKB-KW"/>
</dbReference>
<evidence type="ECO:0000313" key="28">
    <source>
        <dbReference type="Proteomes" id="UP000712281"/>
    </source>
</evidence>
<evidence type="ECO:0000256" key="4">
    <source>
        <dbReference type="ARBA" id="ARBA00004651"/>
    </source>
</evidence>
<feature type="region of interest" description="Disordered" evidence="25">
    <location>
        <begin position="1"/>
        <end position="25"/>
    </location>
</feature>
<evidence type="ECO:0000256" key="10">
    <source>
        <dbReference type="ARBA" id="ARBA00022676"/>
    </source>
</evidence>
<comment type="caution">
    <text evidence="27">The sequence shown here is derived from an EMBL/GenBank/DDBJ whole genome shotgun (WGS) entry which is preliminary data.</text>
</comment>
<keyword evidence="21" id="KW-0961">Cell wall biogenesis/degradation</keyword>
<evidence type="ECO:0000256" key="14">
    <source>
        <dbReference type="ARBA" id="ARBA00022737"/>
    </source>
</evidence>
<evidence type="ECO:0000256" key="19">
    <source>
        <dbReference type="ARBA" id="ARBA00023136"/>
    </source>
</evidence>
<dbReference type="Gene3D" id="2.130.10.10">
    <property type="entry name" value="YVTN repeat-like/Quinoprotein amine dehydrogenase"/>
    <property type="match status" value="2"/>
</dbReference>
<evidence type="ECO:0000256" key="20">
    <source>
        <dbReference type="ARBA" id="ARBA00023211"/>
    </source>
</evidence>
<feature type="binding site" evidence="24">
    <location>
        <position position="322"/>
    </location>
    <ligand>
        <name>Mn(2+)</name>
        <dbReference type="ChEBI" id="CHEBI:29035"/>
    </ligand>
</feature>
<comment type="subcellular location">
    <subcellularLocation>
        <location evidence="4">Cell membrane</location>
        <topology evidence="4">Multi-pass membrane protein</topology>
    </subcellularLocation>
    <subcellularLocation>
        <location evidence="3">Preautophagosomal structure membrane</location>
        <topology evidence="3">Peripheral membrane protein</topology>
    </subcellularLocation>
</comment>
<feature type="binding site" evidence="24">
    <location>
        <position position="346"/>
    </location>
    <ligand>
        <name>Mn(2+)</name>
        <dbReference type="ChEBI" id="CHEBI:29035"/>
    </ligand>
</feature>
<evidence type="ECO:0000256" key="5">
    <source>
        <dbReference type="ARBA" id="ARBA00004768"/>
    </source>
</evidence>